<sequence length="223" mass="24870">MHSHSELIKQKEPEKQTKQTSLITKTAKEGEDSRDVTTDPACAQDLAAFCQKEVNIAALLREVPDEVEPRKIVKAVHMIRMCMTAHADVLSVECVNTLSTLSTVPTRIASVPVTRVEGLDNEGGDNDEGMNDDSSMEINIYYSRHHNGAGHTLRSGAALAANHVQTSRTSNDFTGVLLNPISWVFMIPFFIIGVYVSVAWTATFLRRRRENRRIESKLYMPVN</sequence>
<feature type="compositionally biased region" description="Basic and acidic residues" evidence="1">
    <location>
        <begin position="1"/>
        <end position="17"/>
    </location>
</feature>
<evidence type="ECO:0008006" key="5">
    <source>
        <dbReference type="Google" id="ProtNLM"/>
    </source>
</evidence>
<dbReference type="EMBL" id="CCYD01001336">
    <property type="protein sequence ID" value="CEG44815.1"/>
    <property type="molecule type" value="Genomic_DNA"/>
</dbReference>
<accession>A0A0P1ASC0</accession>
<evidence type="ECO:0000313" key="4">
    <source>
        <dbReference type="Proteomes" id="UP000054928"/>
    </source>
</evidence>
<protein>
    <recommendedName>
        <fullName evidence="5">Transmembrane protein</fullName>
    </recommendedName>
</protein>
<keyword evidence="2" id="KW-0812">Transmembrane</keyword>
<reference evidence="4" key="1">
    <citation type="submission" date="2014-09" db="EMBL/GenBank/DDBJ databases">
        <authorList>
            <person name="Sharma Rahul"/>
            <person name="Thines Marco"/>
        </authorList>
    </citation>
    <scope>NUCLEOTIDE SEQUENCE [LARGE SCALE GENOMIC DNA]</scope>
</reference>
<organism evidence="3 4">
    <name type="scientific">Plasmopara halstedii</name>
    <name type="common">Downy mildew of sunflower</name>
    <dbReference type="NCBI Taxonomy" id="4781"/>
    <lineage>
        <taxon>Eukaryota</taxon>
        <taxon>Sar</taxon>
        <taxon>Stramenopiles</taxon>
        <taxon>Oomycota</taxon>
        <taxon>Peronosporomycetes</taxon>
        <taxon>Peronosporales</taxon>
        <taxon>Peronosporaceae</taxon>
        <taxon>Plasmopara</taxon>
    </lineage>
</organism>
<feature type="region of interest" description="Disordered" evidence="1">
    <location>
        <begin position="1"/>
        <end position="37"/>
    </location>
</feature>
<name>A0A0P1ASC0_PLAHL</name>
<keyword evidence="2" id="KW-1133">Transmembrane helix</keyword>
<evidence type="ECO:0000256" key="1">
    <source>
        <dbReference type="SAM" id="MobiDB-lite"/>
    </source>
</evidence>
<dbReference type="Proteomes" id="UP000054928">
    <property type="component" value="Unassembled WGS sequence"/>
</dbReference>
<keyword evidence="2" id="KW-0472">Membrane</keyword>
<keyword evidence="4" id="KW-1185">Reference proteome</keyword>
<evidence type="ECO:0000313" key="3">
    <source>
        <dbReference type="EMBL" id="CEG44815.1"/>
    </source>
</evidence>
<dbReference type="OrthoDB" id="101647at2759"/>
<proteinExistence type="predicted"/>
<feature type="transmembrane region" description="Helical" evidence="2">
    <location>
        <begin position="183"/>
        <end position="205"/>
    </location>
</feature>
<evidence type="ECO:0000256" key="2">
    <source>
        <dbReference type="SAM" id="Phobius"/>
    </source>
</evidence>
<feature type="compositionally biased region" description="Basic and acidic residues" evidence="1">
    <location>
        <begin position="26"/>
        <end position="37"/>
    </location>
</feature>
<dbReference type="OMA" id="QDVAAYC"/>
<dbReference type="RefSeq" id="XP_024581184.1">
    <property type="nucleotide sequence ID" value="XM_024730959.1"/>
</dbReference>
<dbReference type="GeneID" id="36396205"/>
<dbReference type="AlphaFoldDB" id="A0A0P1ASC0"/>